<accession>A0A090RU78</accession>
<evidence type="ECO:0000259" key="1">
    <source>
        <dbReference type="Pfam" id="PF02811"/>
    </source>
</evidence>
<feature type="domain" description="PHP" evidence="1">
    <location>
        <begin position="6"/>
        <end position="111"/>
    </location>
</feature>
<dbReference type="InterPro" id="IPR004013">
    <property type="entry name" value="PHP_dom"/>
</dbReference>
<proteinExistence type="predicted"/>
<name>A0A090RU78_9VIBR</name>
<dbReference type="STRING" id="990268.JCM19235_6666"/>
<dbReference type="SUPFAM" id="SSF89550">
    <property type="entry name" value="PHP domain-like"/>
    <property type="match status" value="1"/>
</dbReference>
<dbReference type="EC" id="3.1.3.15" evidence="2"/>
<gene>
    <name evidence="2" type="ORF">JCM19235_6666</name>
</gene>
<dbReference type="GO" id="GO:0004401">
    <property type="term" value="F:histidinol-phosphatase activity"/>
    <property type="evidence" value="ECO:0007669"/>
    <property type="project" value="UniProtKB-EC"/>
</dbReference>
<protein>
    <submittedName>
        <fullName evidence="2">Histidinol-phosphatase</fullName>
        <ecNumber evidence="2">3.1.3.15</ecNumber>
    </submittedName>
</protein>
<keyword evidence="2" id="KW-0378">Hydrolase</keyword>
<keyword evidence="3" id="KW-1185">Reference proteome</keyword>
<comment type="caution">
    <text evidence="2">The sequence shown here is derived from an EMBL/GenBank/DDBJ whole genome shotgun (WGS) entry which is preliminary data.</text>
</comment>
<evidence type="ECO:0000313" key="3">
    <source>
        <dbReference type="Proteomes" id="UP000029228"/>
    </source>
</evidence>
<evidence type="ECO:0000313" key="2">
    <source>
        <dbReference type="EMBL" id="GAL18113.1"/>
    </source>
</evidence>
<dbReference type="InterPro" id="IPR016195">
    <property type="entry name" value="Pol/histidinol_Pase-like"/>
</dbReference>
<dbReference type="Proteomes" id="UP000029228">
    <property type="component" value="Unassembled WGS sequence"/>
</dbReference>
<sequence>MLLSNFHMHCHYCDGKGSPQEMFEKANRLGFVSVGFSSHAPLPFDNDFCMHADKLDAYIEEISALKGHAETQVYLGLELDFIPEVTTPCDKHGTDFHLTTKLAQCTPWMHLMINTQCLVWMVLMTSF</sequence>
<dbReference type="AlphaFoldDB" id="A0A090RU78"/>
<dbReference type="Gene3D" id="3.20.20.140">
    <property type="entry name" value="Metal-dependent hydrolases"/>
    <property type="match status" value="1"/>
</dbReference>
<dbReference type="Pfam" id="PF02811">
    <property type="entry name" value="PHP"/>
    <property type="match status" value="1"/>
</dbReference>
<dbReference type="EMBL" id="BBMR01000002">
    <property type="protein sequence ID" value="GAL18113.1"/>
    <property type="molecule type" value="Genomic_DNA"/>
</dbReference>
<organism evidence="2 3">
    <name type="scientific">Vibrio maritimus</name>
    <dbReference type="NCBI Taxonomy" id="990268"/>
    <lineage>
        <taxon>Bacteria</taxon>
        <taxon>Pseudomonadati</taxon>
        <taxon>Pseudomonadota</taxon>
        <taxon>Gammaproteobacteria</taxon>
        <taxon>Vibrionales</taxon>
        <taxon>Vibrionaceae</taxon>
        <taxon>Vibrio</taxon>
    </lineage>
</organism>
<reference evidence="2 3" key="1">
    <citation type="submission" date="2014-09" db="EMBL/GenBank/DDBJ databases">
        <title>Vibrio maritimus JCM 19235. (C45) whole genome shotgun sequence.</title>
        <authorList>
            <person name="Sawabe T."/>
            <person name="Meirelles P."/>
            <person name="Nakanishi M."/>
            <person name="Sayaka M."/>
            <person name="Hattori M."/>
            <person name="Ohkuma M."/>
        </authorList>
    </citation>
    <scope>NUCLEOTIDE SEQUENCE [LARGE SCALE GENOMIC DNA]</scope>
    <source>
        <strain evidence="3">JCM19235</strain>
    </source>
</reference>